<dbReference type="Proteomes" id="UP001281024">
    <property type="component" value="Unassembled WGS sequence"/>
</dbReference>
<evidence type="ECO:0000313" key="2">
    <source>
        <dbReference type="EMBL" id="MDV7715303.1"/>
    </source>
</evidence>
<proteinExistence type="predicted"/>
<gene>
    <name evidence="3" type="ORF">ATX59_06655</name>
    <name evidence="2" type="ORF">GA838_05970</name>
    <name evidence="4" type="ORF">OENI_1368</name>
</gene>
<evidence type="ECO:0000313" key="5">
    <source>
        <dbReference type="Proteomes" id="UP000181728"/>
    </source>
</evidence>
<evidence type="ECO:0000256" key="1">
    <source>
        <dbReference type="SAM" id="Phobius"/>
    </source>
</evidence>
<keyword evidence="1" id="KW-1133">Transmembrane helix</keyword>
<keyword evidence="1" id="KW-0812">Transmembrane</keyword>
<dbReference type="RefSeq" id="WP_002822280.1">
    <property type="nucleotide sequence ID" value="NZ_CP038451.1"/>
</dbReference>
<sequence>MKLNALFILVLFWAIFRVTSKSLKFEKLTRFTSVVIPIYSVIMFIVTMIWNLKNFIVLLFLFIVSIFIAIFQVSKVEFKETTELDKHDRPVVYIRKGYPYLLGWIIIILVGIGCSALFESLTASSIFKEIFSEIKGELLVYSTFTQQKNWYIWLLSGTTSFLYTEFLKRKNPLIKEALQKNKNLIYRSTAD</sequence>
<feature type="transmembrane region" description="Helical" evidence="1">
    <location>
        <begin position="55"/>
        <end position="74"/>
    </location>
</feature>
<evidence type="ECO:0008006" key="8">
    <source>
        <dbReference type="Google" id="ProtNLM"/>
    </source>
</evidence>
<name>A0A483C358_OENOE</name>
<dbReference type="Proteomes" id="UP000294726">
    <property type="component" value="Chromosome"/>
</dbReference>
<dbReference type="EMBL" id="LR031358">
    <property type="protein sequence ID" value="VDB98632.1"/>
    <property type="molecule type" value="Genomic_DNA"/>
</dbReference>
<dbReference type="EMBL" id="MLOK01000046">
    <property type="protein sequence ID" value="OIM20971.1"/>
    <property type="molecule type" value="Genomic_DNA"/>
</dbReference>
<reference evidence="3 5" key="1">
    <citation type="journal article" date="2016" name="BMC Genomics">
        <title>Consensus pan-genome assembly of the specialised wine bacterium Oenococcus oeni.</title>
        <authorList>
            <person name="Sternes P.R."/>
            <person name="Borneman A.R."/>
        </authorList>
    </citation>
    <scope>NUCLEOTIDE SEQUENCE [LARGE SCALE GENOMIC DNA]</scope>
    <source>
        <strain evidence="3 5">AWRIB661</strain>
    </source>
</reference>
<feature type="transmembrane region" description="Helical" evidence="1">
    <location>
        <begin position="30"/>
        <end position="50"/>
    </location>
</feature>
<feature type="transmembrane region" description="Helical" evidence="1">
    <location>
        <begin position="98"/>
        <end position="118"/>
    </location>
</feature>
<reference evidence="2" key="3">
    <citation type="submission" date="2019-10" db="EMBL/GenBank/DDBJ databases">
        <title>Malate fermentation in French cider.</title>
        <authorList>
            <person name="Cousin F.J."/>
            <person name="Medina Fernandez S."/>
            <person name="Misery B."/>
            <person name="Laplace J.-M."/>
            <person name="Cretenet M."/>
        </authorList>
    </citation>
    <scope>NUCLEOTIDE SEQUENCE</scope>
    <source>
        <strain evidence="2">UCMA15129</strain>
    </source>
</reference>
<accession>A0A483C358</accession>
<evidence type="ECO:0000313" key="4">
    <source>
        <dbReference type="EMBL" id="VDB98632.1"/>
    </source>
</evidence>
<keyword evidence="1" id="KW-0472">Membrane</keyword>
<reference evidence="4 6" key="2">
    <citation type="submission" date="2018-08" db="EMBL/GenBank/DDBJ databases">
        <authorList>
            <person name="Lorentzen P. G. S. M."/>
        </authorList>
    </citation>
    <scope>NUCLEOTIDE SEQUENCE [LARGE SCALE GENOMIC DNA]</scope>
    <source>
        <strain evidence="4 6">CRBO_1381</strain>
    </source>
</reference>
<organism evidence="2 7">
    <name type="scientific">Oenococcus oeni</name>
    <name type="common">Leuconostoc oenos</name>
    <dbReference type="NCBI Taxonomy" id="1247"/>
    <lineage>
        <taxon>Bacteria</taxon>
        <taxon>Bacillati</taxon>
        <taxon>Bacillota</taxon>
        <taxon>Bacilli</taxon>
        <taxon>Lactobacillales</taxon>
        <taxon>Lactobacillaceae</taxon>
        <taxon>Oenococcus</taxon>
    </lineage>
</organism>
<protein>
    <recommendedName>
        <fullName evidence="8">Hydrophobic protein</fullName>
    </recommendedName>
</protein>
<dbReference type="EMBL" id="WERV01000004">
    <property type="protein sequence ID" value="MDV7715303.1"/>
    <property type="molecule type" value="Genomic_DNA"/>
</dbReference>
<dbReference type="AlphaFoldDB" id="A0A483C358"/>
<evidence type="ECO:0000313" key="3">
    <source>
        <dbReference type="EMBL" id="OIM20971.1"/>
    </source>
</evidence>
<evidence type="ECO:0000313" key="7">
    <source>
        <dbReference type="Proteomes" id="UP001281024"/>
    </source>
</evidence>
<dbReference type="Proteomes" id="UP000181728">
    <property type="component" value="Unassembled WGS sequence"/>
</dbReference>
<evidence type="ECO:0000313" key="6">
    <source>
        <dbReference type="Proteomes" id="UP000294726"/>
    </source>
</evidence>